<gene>
    <name evidence="2" type="ORF">K458DRAFT_420245</name>
</gene>
<evidence type="ECO:0000256" key="1">
    <source>
        <dbReference type="SAM" id="MobiDB-lite"/>
    </source>
</evidence>
<accession>A0A6G1IUF9</accession>
<sequence>MPMHSSAPQTEPPSSHAQATSFTAPTCHHTCNAILTATFPGTEAPSTRTLLLSCLCRYVPSIPAKQ</sequence>
<evidence type="ECO:0000313" key="2">
    <source>
        <dbReference type="EMBL" id="KAF2681872.1"/>
    </source>
</evidence>
<organism evidence="2 3">
    <name type="scientific">Lentithecium fluviatile CBS 122367</name>
    <dbReference type="NCBI Taxonomy" id="1168545"/>
    <lineage>
        <taxon>Eukaryota</taxon>
        <taxon>Fungi</taxon>
        <taxon>Dikarya</taxon>
        <taxon>Ascomycota</taxon>
        <taxon>Pezizomycotina</taxon>
        <taxon>Dothideomycetes</taxon>
        <taxon>Pleosporomycetidae</taxon>
        <taxon>Pleosporales</taxon>
        <taxon>Massarineae</taxon>
        <taxon>Lentitheciaceae</taxon>
        <taxon>Lentithecium</taxon>
    </lineage>
</organism>
<proteinExistence type="predicted"/>
<reference evidence="2" key="1">
    <citation type="journal article" date="2020" name="Stud. Mycol.">
        <title>101 Dothideomycetes genomes: a test case for predicting lifestyles and emergence of pathogens.</title>
        <authorList>
            <person name="Haridas S."/>
            <person name="Albert R."/>
            <person name="Binder M."/>
            <person name="Bloem J."/>
            <person name="Labutti K."/>
            <person name="Salamov A."/>
            <person name="Andreopoulos B."/>
            <person name="Baker S."/>
            <person name="Barry K."/>
            <person name="Bills G."/>
            <person name="Bluhm B."/>
            <person name="Cannon C."/>
            <person name="Castanera R."/>
            <person name="Culley D."/>
            <person name="Daum C."/>
            <person name="Ezra D."/>
            <person name="Gonzalez J."/>
            <person name="Henrissat B."/>
            <person name="Kuo A."/>
            <person name="Liang C."/>
            <person name="Lipzen A."/>
            <person name="Lutzoni F."/>
            <person name="Magnuson J."/>
            <person name="Mondo S."/>
            <person name="Nolan M."/>
            <person name="Ohm R."/>
            <person name="Pangilinan J."/>
            <person name="Park H.-J."/>
            <person name="Ramirez L."/>
            <person name="Alfaro M."/>
            <person name="Sun H."/>
            <person name="Tritt A."/>
            <person name="Yoshinaga Y."/>
            <person name="Zwiers L.-H."/>
            <person name="Turgeon B."/>
            <person name="Goodwin S."/>
            <person name="Spatafora J."/>
            <person name="Crous P."/>
            <person name="Grigoriev I."/>
        </authorList>
    </citation>
    <scope>NUCLEOTIDE SEQUENCE</scope>
    <source>
        <strain evidence="2">CBS 122367</strain>
    </source>
</reference>
<evidence type="ECO:0000313" key="3">
    <source>
        <dbReference type="Proteomes" id="UP000799291"/>
    </source>
</evidence>
<feature type="region of interest" description="Disordered" evidence="1">
    <location>
        <begin position="1"/>
        <end position="21"/>
    </location>
</feature>
<name>A0A6G1IUF9_9PLEO</name>
<dbReference type="Proteomes" id="UP000799291">
    <property type="component" value="Unassembled WGS sequence"/>
</dbReference>
<protein>
    <submittedName>
        <fullName evidence="2">Uncharacterized protein</fullName>
    </submittedName>
</protein>
<dbReference type="EMBL" id="MU005589">
    <property type="protein sequence ID" value="KAF2681872.1"/>
    <property type="molecule type" value="Genomic_DNA"/>
</dbReference>
<dbReference type="AlphaFoldDB" id="A0A6G1IUF9"/>
<keyword evidence="3" id="KW-1185">Reference proteome</keyword>